<feature type="domain" description="HTH HARE-type" evidence="2">
    <location>
        <begin position="31"/>
        <end position="96"/>
    </location>
</feature>
<protein>
    <recommendedName>
        <fullName evidence="2">HTH HARE-type domain-containing protein</fullName>
    </recommendedName>
</protein>
<reference evidence="3" key="1">
    <citation type="submission" date="2013-08" db="EMBL/GenBank/DDBJ databases">
        <authorList>
            <person name="Mendez C."/>
            <person name="Richter M."/>
            <person name="Ferrer M."/>
            <person name="Sanchez J."/>
        </authorList>
    </citation>
    <scope>NUCLEOTIDE SEQUENCE</scope>
</reference>
<gene>
    <name evidence="3" type="ORF">B1A_17736</name>
</gene>
<dbReference type="PROSITE" id="PS51913">
    <property type="entry name" value="HTH_HARE"/>
    <property type="match status" value="1"/>
</dbReference>
<dbReference type="Gene3D" id="1.10.10.1250">
    <property type="entry name" value="RNA polymerase, subunit delta, N-terminal domain"/>
    <property type="match status" value="1"/>
</dbReference>
<evidence type="ECO:0000256" key="1">
    <source>
        <dbReference type="ARBA" id="ARBA00023163"/>
    </source>
</evidence>
<dbReference type="EMBL" id="AUZX01013053">
    <property type="protein sequence ID" value="EQD37224.1"/>
    <property type="molecule type" value="Genomic_DNA"/>
</dbReference>
<accession>T1A8K4</accession>
<evidence type="ECO:0000259" key="2">
    <source>
        <dbReference type="PROSITE" id="PS51913"/>
    </source>
</evidence>
<organism evidence="3">
    <name type="scientific">mine drainage metagenome</name>
    <dbReference type="NCBI Taxonomy" id="410659"/>
    <lineage>
        <taxon>unclassified sequences</taxon>
        <taxon>metagenomes</taxon>
        <taxon>ecological metagenomes</taxon>
    </lineage>
</organism>
<evidence type="ECO:0000313" key="3">
    <source>
        <dbReference type="EMBL" id="EQD37224.1"/>
    </source>
</evidence>
<keyword evidence="1" id="KW-0804">Transcription</keyword>
<proteinExistence type="predicted"/>
<dbReference type="GO" id="GO:0006355">
    <property type="term" value="P:regulation of DNA-templated transcription"/>
    <property type="evidence" value="ECO:0007669"/>
    <property type="project" value="InterPro"/>
</dbReference>
<dbReference type="InterPro" id="IPR038087">
    <property type="entry name" value="RNAP_delta_N_dom_sf"/>
</dbReference>
<dbReference type="InterPro" id="IPR007759">
    <property type="entry name" value="Asxl_HARE-HTH"/>
</dbReference>
<dbReference type="Pfam" id="PF05066">
    <property type="entry name" value="HARE-HTH"/>
    <property type="match status" value="1"/>
</dbReference>
<dbReference type="AlphaFoldDB" id="T1A8K4"/>
<sequence>METLLKAQLKALEELRESAGEQHVPARRKSPSHVDMAENVLRSAGHPLHAHELLAQIEKAYSVTINRESLVSALLKHVARGRFIKTGKNTFGLPEIGNRS</sequence>
<reference evidence="3" key="2">
    <citation type="journal article" date="2014" name="ISME J.">
        <title>Microbial stratification in low pH oxic and suboxic macroscopic growths along an acid mine drainage.</title>
        <authorList>
            <person name="Mendez-Garcia C."/>
            <person name="Mesa V."/>
            <person name="Sprenger R.R."/>
            <person name="Richter M."/>
            <person name="Diez M.S."/>
            <person name="Solano J."/>
            <person name="Bargiela R."/>
            <person name="Golyshina O.V."/>
            <person name="Manteca A."/>
            <person name="Ramos J.L."/>
            <person name="Gallego J.R."/>
            <person name="Llorente I."/>
            <person name="Martins Dos Santos V.A."/>
            <person name="Jensen O.N."/>
            <person name="Pelaez A.I."/>
            <person name="Sanchez J."/>
            <person name="Ferrer M."/>
        </authorList>
    </citation>
    <scope>NUCLEOTIDE SEQUENCE</scope>
</reference>
<name>T1A8K4_9ZZZZ</name>
<comment type="caution">
    <text evidence="3">The sequence shown here is derived from an EMBL/GenBank/DDBJ whole genome shotgun (WGS) entry which is preliminary data.</text>
</comment>